<evidence type="ECO:0000256" key="4">
    <source>
        <dbReference type="SAM" id="MobiDB-lite"/>
    </source>
</evidence>
<dbReference type="InterPro" id="IPR029032">
    <property type="entry name" value="AhpD-like"/>
</dbReference>
<evidence type="ECO:0000256" key="1">
    <source>
        <dbReference type="ARBA" id="ARBA00004496"/>
    </source>
</evidence>
<evidence type="ECO:0000313" key="6">
    <source>
        <dbReference type="Proteomes" id="UP000478052"/>
    </source>
</evidence>
<dbReference type="GO" id="GO:1990253">
    <property type="term" value="P:cellular response to leucine starvation"/>
    <property type="evidence" value="ECO:0007669"/>
    <property type="project" value="TreeGrafter"/>
</dbReference>
<organism evidence="5 6">
    <name type="scientific">Aphis craccivora</name>
    <name type="common">Cowpea aphid</name>
    <dbReference type="NCBI Taxonomy" id="307492"/>
    <lineage>
        <taxon>Eukaryota</taxon>
        <taxon>Metazoa</taxon>
        <taxon>Ecdysozoa</taxon>
        <taxon>Arthropoda</taxon>
        <taxon>Hexapoda</taxon>
        <taxon>Insecta</taxon>
        <taxon>Pterygota</taxon>
        <taxon>Neoptera</taxon>
        <taxon>Paraneoptera</taxon>
        <taxon>Hemiptera</taxon>
        <taxon>Sternorrhyncha</taxon>
        <taxon>Aphidomorpha</taxon>
        <taxon>Aphidoidea</taxon>
        <taxon>Aphididae</taxon>
        <taxon>Aphidini</taxon>
        <taxon>Aphis</taxon>
        <taxon>Aphis</taxon>
    </lineage>
</organism>
<sequence>MSKWQVGPITPISNTVNTELLNAISRCPYSADGGRWSFSVRVVARATQLAPRTTVLLPSRPRSKPVYAIYGQDFVSCYRCSLARSAFSGVPPPLSRSYPFSHLVGCFPVAKTEVPNNNDVDGHSETANGTTAPLADDGLALPQDATETLRDPLAEAAEIVVDHVISNANKVYGLDHVTNIMKFHSKYLEAFLNLQEFIIYREGPLPIQYRHYIAIMAAGRHKCTYLINFHKKQFLEHNGDPSWLLGLSHVPRKLRNLYEINKILAHRPWLVTKEDIKKVVKGPNSWSMSDLGHAIILLVHFHSLCSFVFACNLNDEIPRAVKVSGVYFRRRSKPCLRGYADESVISDDEGLEPIVERMKKLSEPASEQERIQRYELVQSQLCDSDTSADNGLDPDVKPFIEDSGYSYLDCSRRQFAQQSSFILQEFSWDHHGYSLINRLFNDIGLILDKKFQTAYNMTYYTMGGRPHIDTSRFRRAIWNYIYCIYGMRNDDYDYEDVTQLLRSQLRVFVKTAACYPERLNKTITDNTLKHFELSEKIHINLMIMEARMQSELLFVLRAVMNYML</sequence>
<dbReference type="GO" id="GO:1901031">
    <property type="term" value="P:regulation of response to reactive oxygen species"/>
    <property type="evidence" value="ECO:0007669"/>
    <property type="project" value="InterPro"/>
</dbReference>
<dbReference type="GO" id="GO:0005737">
    <property type="term" value="C:cytoplasm"/>
    <property type="evidence" value="ECO:0007669"/>
    <property type="project" value="UniProtKB-SubCell"/>
</dbReference>
<keyword evidence="3" id="KW-0963">Cytoplasm</keyword>
<dbReference type="GO" id="GO:0071233">
    <property type="term" value="P:cellular response to L-leucine"/>
    <property type="evidence" value="ECO:0007669"/>
    <property type="project" value="TreeGrafter"/>
</dbReference>
<dbReference type="GO" id="GO:0070728">
    <property type="term" value="F:L-leucine binding"/>
    <property type="evidence" value="ECO:0007669"/>
    <property type="project" value="TreeGrafter"/>
</dbReference>
<protein>
    <submittedName>
        <fullName evidence="5">Sestrin</fullName>
    </submittedName>
</protein>
<evidence type="ECO:0000256" key="3">
    <source>
        <dbReference type="ARBA" id="ARBA00022490"/>
    </source>
</evidence>
<accession>A0A6G0ZCK2</accession>
<dbReference type="InterPro" id="IPR006730">
    <property type="entry name" value="Sestrin"/>
</dbReference>
<keyword evidence="6" id="KW-1185">Reference proteome</keyword>
<proteinExistence type="inferred from homology"/>
<dbReference type="GO" id="GO:1904262">
    <property type="term" value="P:negative regulation of TORC1 signaling"/>
    <property type="evidence" value="ECO:0007669"/>
    <property type="project" value="TreeGrafter"/>
</dbReference>
<comment type="similarity">
    <text evidence="2">Belongs to the sestrin family.</text>
</comment>
<dbReference type="OrthoDB" id="337464at2759"/>
<reference evidence="5 6" key="1">
    <citation type="submission" date="2019-08" db="EMBL/GenBank/DDBJ databases">
        <title>Whole genome of Aphis craccivora.</title>
        <authorList>
            <person name="Voronova N.V."/>
            <person name="Shulinski R.S."/>
            <person name="Bandarenka Y.V."/>
            <person name="Zhorov D.G."/>
            <person name="Warner D."/>
        </authorList>
    </citation>
    <scope>NUCLEOTIDE SEQUENCE [LARGE SCALE GENOMIC DNA]</scope>
    <source>
        <strain evidence="5">180601</strain>
        <tissue evidence="5">Whole Body</tissue>
    </source>
</reference>
<comment type="caution">
    <text evidence="5">The sequence shown here is derived from an EMBL/GenBank/DDBJ whole genome shotgun (WGS) entry which is preliminary data.</text>
</comment>
<feature type="region of interest" description="Disordered" evidence="4">
    <location>
        <begin position="117"/>
        <end position="137"/>
    </location>
</feature>
<dbReference type="PANTHER" id="PTHR12474">
    <property type="entry name" value="P53 REGULATED PA26 NUCLEAR PROTEIN SESTRIN"/>
    <property type="match status" value="1"/>
</dbReference>
<dbReference type="GO" id="GO:0005634">
    <property type="term" value="C:nucleus"/>
    <property type="evidence" value="ECO:0007669"/>
    <property type="project" value="InterPro"/>
</dbReference>
<evidence type="ECO:0000313" key="5">
    <source>
        <dbReference type="EMBL" id="KAF0768666.1"/>
    </source>
</evidence>
<gene>
    <name evidence="5" type="ORF">FWK35_00014749</name>
</gene>
<feature type="compositionally biased region" description="Polar residues" evidence="4">
    <location>
        <begin position="117"/>
        <end position="131"/>
    </location>
</feature>
<dbReference type="GO" id="GO:0016684">
    <property type="term" value="F:oxidoreductase activity, acting on peroxide as acceptor"/>
    <property type="evidence" value="ECO:0007669"/>
    <property type="project" value="TreeGrafter"/>
</dbReference>
<evidence type="ECO:0000256" key="2">
    <source>
        <dbReference type="ARBA" id="ARBA00008350"/>
    </source>
</evidence>
<comment type="subcellular location">
    <subcellularLocation>
        <location evidence="1">Cytoplasm</location>
    </subcellularLocation>
</comment>
<dbReference type="SUPFAM" id="SSF69118">
    <property type="entry name" value="AhpD-like"/>
    <property type="match status" value="1"/>
</dbReference>
<dbReference type="EMBL" id="VUJU01000724">
    <property type="protein sequence ID" value="KAF0768666.1"/>
    <property type="molecule type" value="Genomic_DNA"/>
</dbReference>
<dbReference type="Proteomes" id="UP000478052">
    <property type="component" value="Unassembled WGS sequence"/>
</dbReference>
<dbReference type="Pfam" id="PF04636">
    <property type="entry name" value="PA26"/>
    <property type="match status" value="1"/>
</dbReference>
<dbReference type="GO" id="GO:0016239">
    <property type="term" value="P:positive regulation of macroautophagy"/>
    <property type="evidence" value="ECO:0007669"/>
    <property type="project" value="TreeGrafter"/>
</dbReference>
<dbReference type="PANTHER" id="PTHR12474:SF0">
    <property type="entry name" value="SESTRIN HOMOLOG"/>
    <property type="match status" value="1"/>
</dbReference>
<dbReference type="AlphaFoldDB" id="A0A6G0ZCK2"/>
<name>A0A6G0ZCK2_APHCR</name>